<dbReference type="GO" id="GO:0005506">
    <property type="term" value="F:iron ion binding"/>
    <property type="evidence" value="ECO:0007669"/>
    <property type="project" value="InterPro"/>
</dbReference>
<dbReference type="Gene3D" id="1.10.630.10">
    <property type="entry name" value="Cytochrome P450"/>
    <property type="match status" value="1"/>
</dbReference>
<reference evidence="11" key="1">
    <citation type="submission" date="2016-12" db="EMBL/GenBank/DDBJ databases">
        <title>Characterization of a gene involved in onjisaponin biosynthesis in Polygala tenuifolia.</title>
        <authorList>
            <person name="Jin M.L."/>
            <person name="Hong C.P."/>
            <person name="Kim O.T."/>
        </authorList>
    </citation>
    <scope>NUCLEOTIDE SEQUENCE</scope>
</reference>
<evidence type="ECO:0000256" key="3">
    <source>
        <dbReference type="ARBA" id="ARBA00022617"/>
    </source>
</evidence>
<evidence type="ECO:0000313" key="11">
    <source>
        <dbReference type="EMBL" id="ASB17939.1"/>
    </source>
</evidence>
<evidence type="ECO:0000256" key="5">
    <source>
        <dbReference type="ARBA" id="ARBA00023002"/>
    </source>
</evidence>
<comment type="cofactor">
    <cofactor evidence="1 8">
        <name>heme</name>
        <dbReference type="ChEBI" id="CHEBI:30413"/>
    </cofactor>
</comment>
<evidence type="ECO:0000256" key="7">
    <source>
        <dbReference type="ARBA" id="ARBA00023033"/>
    </source>
</evidence>
<dbReference type="GO" id="GO:0004497">
    <property type="term" value="F:monooxygenase activity"/>
    <property type="evidence" value="ECO:0007669"/>
    <property type="project" value="UniProtKB-KW"/>
</dbReference>
<dbReference type="PANTHER" id="PTHR47955:SF8">
    <property type="entry name" value="CYTOCHROME P450 71D11-LIKE"/>
    <property type="match status" value="1"/>
</dbReference>
<protein>
    <submittedName>
        <fullName evidence="11">Cytochrome P450 CYP71DH1</fullName>
    </submittedName>
</protein>
<proteinExistence type="evidence at transcript level"/>
<keyword evidence="7 9" id="KW-0503">Monooxygenase</keyword>
<dbReference type="InterPro" id="IPR002401">
    <property type="entry name" value="Cyt_P450_E_grp-I"/>
</dbReference>
<keyword evidence="10" id="KW-0812">Transmembrane</keyword>
<dbReference type="SUPFAM" id="SSF48264">
    <property type="entry name" value="Cytochrome P450"/>
    <property type="match status" value="1"/>
</dbReference>
<name>A0A1Z2WUY9_9FABA</name>
<comment type="similarity">
    <text evidence="2 9">Belongs to the cytochrome P450 family.</text>
</comment>
<dbReference type="AlphaFoldDB" id="A0A1Z2WUY9"/>
<dbReference type="InterPro" id="IPR017972">
    <property type="entry name" value="Cyt_P450_CS"/>
</dbReference>
<keyword evidence="10" id="KW-0472">Membrane</keyword>
<evidence type="ECO:0000256" key="6">
    <source>
        <dbReference type="ARBA" id="ARBA00023004"/>
    </source>
</evidence>
<dbReference type="InterPro" id="IPR001128">
    <property type="entry name" value="Cyt_P450"/>
</dbReference>
<accession>A0A1Z2WUY9</accession>
<keyword evidence="3 8" id="KW-0349">Heme</keyword>
<dbReference type="Pfam" id="PF00067">
    <property type="entry name" value="p450"/>
    <property type="match status" value="1"/>
</dbReference>
<feature type="transmembrane region" description="Helical" evidence="10">
    <location>
        <begin position="6"/>
        <end position="25"/>
    </location>
</feature>
<dbReference type="InterPro" id="IPR036396">
    <property type="entry name" value="Cyt_P450_sf"/>
</dbReference>
<keyword evidence="10" id="KW-1133">Transmembrane helix</keyword>
<dbReference type="GO" id="GO:0016705">
    <property type="term" value="F:oxidoreductase activity, acting on paired donors, with incorporation or reduction of molecular oxygen"/>
    <property type="evidence" value="ECO:0007669"/>
    <property type="project" value="InterPro"/>
</dbReference>
<evidence type="ECO:0000256" key="8">
    <source>
        <dbReference type="PIRSR" id="PIRSR602401-1"/>
    </source>
</evidence>
<feature type="binding site" description="axial binding residue" evidence="8">
    <location>
        <position position="453"/>
    </location>
    <ligand>
        <name>heme</name>
        <dbReference type="ChEBI" id="CHEBI:30413"/>
    </ligand>
    <ligandPart>
        <name>Fe</name>
        <dbReference type="ChEBI" id="CHEBI:18248"/>
    </ligandPart>
</feature>
<evidence type="ECO:0000256" key="10">
    <source>
        <dbReference type="SAM" id="Phobius"/>
    </source>
</evidence>
<dbReference type="CDD" id="cd11072">
    <property type="entry name" value="CYP71-like"/>
    <property type="match status" value="1"/>
</dbReference>
<keyword evidence="6 8" id="KW-0408">Iron</keyword>
<dbReference type="PRINTS" id="PR00463">
    <property type="entry name" value="EP450I"/>
</dbReference>
<dbReference type="PRINTS" id="PR00385">
    <property type="entry name" value="P450"/>
</dbReference>
<dbReference type="PANTHER" id="PTHR47955">
    <property type="entry name" value="CYTOCHROME P450 FAMILY 71 PROTEIN"/>
    <property type="match status" value="1"/>
</dbReference>
<dbReference type="EMBL" id="KY385295">
    <property type="protein sequence ID" value="ASB17939.1"/>
    <property type="molecule type" value="mRNA"/>
</dbReference>
<evidence type="ECO:0000256" key="9">
    <source>
        <dbReference type="RuleBase" id="RU000461"/>
    </source>
</evidence>
<keyword evidence="4 8" id="KW-0479">Metal-binding</keyword>
<dbReference type="FunFam" id="1.10.630.10:FF:000043">
    <property type="entry name" value="Cytochrome P450 99A2"/>
    <property type="match status" value="1"/>
</dbReference>
<sequence length="517" mass="59165">MPENYLSFMSPLALIVILAFFWERFTARRKTLKLSPGPWKLPVVGNLHQMVTRKGPHLQLSMLAKRYGPIMQLKLGELQAIVISSPEIAKEVLKTNDVAFAQRPHMFSLEILSFHRWGPVFCPYGDYWKQVRKICVSELLTAKRVQSFRNIREEEVSSVIESISSSHTDGVPFNLSRMINNLTISIASRTIVGERFNEQGEFKQMVKKMFDLSGGFDLPDFFPSLKFLSMITGAKDALEKLYIQENRIVESIIQEHRMKKTATRSNKSDVDVDKPSYRQEQEDFVDVLLNLQELGGLDYDITDDHIKAVVMDMFIAGSDTTATTIEWTMSELLKNPSVLKKAQAEVRQAFQGKGNNESDVHQLDYLKLVVKESLRLHPPGPLLIRESRESCEIRGYEIPAHAHIIVNTWEMARDSKYWDDGDKFWPERFQDSSIDFKGANFEFLPFGAGRRICPGISFGTITVELTIAQLLYHFDWELPNGMNPEELDMTENFTFTCARKSDLNVIAIPCRSLIYTG</sequence>
<keyword evidence="5 9" id="KW-0560">Oxidoreductase</keyword>
<organism evidence="11">
    <name type="scientific">Polygala tenuifolia</name>
    <dbReference type="NCBI Taxonomy" id="355332"/>
    <lineage>
        <taxon>Eukaryota</taxon>
        <taxon>Viridiplantae</taxon>
        <taxon>Streptophyta</taxon>
        <taxon>Embryophyta</taxon>
        <taxon>Tracheophyta</taxon>
        <taxon>Spermatophyta</taxon>
        <taxon>Magnoliopsida</taxon>
        <taxon>eudicotyledons</taxon>
        <taxon>Gunneridae</taxon>
        <taxon>Pentapetalae</taxon>
        <taxon>rosids</taxon>
        <taxon>fabids</taxon>
        <taxon>Fabales</taxon>
        <taxon>Polygalaceae</taxon>
        <taxon>Polygala</taxon>
    </lineage>
</organism>
<evidence type="ECO:0000256" key="2">
    <source>
        <dbReference type="ARBA" id="ARBA00010617"/>
    </source>
</evidence>
<dbReference type="GO" id="GO:0020037">
    <property type="term" value="F:heme binding"/>
    <property type="evidence" value="ECO:0007669"/>
    <property type="project" value="InterPro"/>
</dbReference>
<evidence type="ECO:0000256" key="4">
    <source>
        <dbReference type="ARBA" id="ARBA00022723"/>
    </source>
</evidence>
<dbReference type="PROSITE" id="PS00086">
    <property type="entry name" value="CYTOCHROME_P450"/>
    <property type="match status" value="1"/>
</dbReference>
<evidence type="ECO:0000256" key="1">
    <source>
        <dbReference type="ARBA" id="ARBA00001971"/>
    </source>
</evidence>